<dbReference type="PATRIC" id="fig|320778.3.peg.1828"/>
<accession>A0A0J1HG44</accession>
<dbReference type="Gene3D" id="2.30.110.10">
    <property type="entry name" value="Electron Transport, Fmn-binding Protein, Chain A"/>
    <property type="match status" value="1"/>
</dbReference>
<gene>
    <name evidence="1" type="ORF">ABT57_08430</name>
</gene>
<evidence type="ECO:0000313" key="1">
    <source>
        <dbReference type="EMBL" id="KLV10544.1"/>
    </source>
</evidence>
<dbReference type="Proteomes" id="UP000035909">
    <property type="component" value="Unassembled WGS sequence"/>
</dbReference>
<dbReference type="EMBL" id="LDOU01000006">
    <property type="protein sequence ID" value="KLV10544.1"/>
    <property type="molecule type" value="Genomic_DNA"/>
</dbReference>
<dbReference type="SUPFAM" id="SSF50475">
    <property type="entry name" value="FMN-binding split barrel"/>
    <property type="match status" value="1"/>
</dbReference>
<name>A0A0J1HG44_9GAMM</name>
<keyword evidence="2" id="KW-1185">Reference proteome</keyword>
<dbReference type="PANTHER" id="PTHR35802">
    <property type="entry name" value="PROTEASE SYNTHASE AND SPORULATION PROTEIN PAI 2"/>
    <property type="match status" value="1"/>
</dbReference>
<organism evidence="1 2">
    <name type="scientific">Photobacterium ganghwense</name>
    <dbReference type="NCBI Taxonomy" id="320778"/>
    <lineage>
        <taxon>Bacteria</taxon>
        <taxon>Pseudomonadati</taxon>
        <taxon>Pseudomonadota</taxon>
        <taxon>Gammaproteobacteria</taxon>
        <taxon>Vibrionales</taxon>
        <taxon>Vibrionaceae</taxon>
        <taxon>Photobacterium</taxon>
    </lineage>
</organism>
<comment type="caution">
    <text evidence="1">The sequence shown here is derived from an EMBL/GenBank/DDBJ whole genome shotgun (WGS) entry which is preliminary data.</text>
</comment>
<evidence type="ECO:0000313" key="2">
    <source>
        <dbReference type="Proteomes" id="UP000035909"/>
    </source>
</evidence>
<reference evidence="1 2" key="1">
    <citation type="submission" date="2015-05" db="EMBL/GenBank/DDBJ databases">
        <title>Photobacterium galathea sp. nov.</title>
        <authorList>
            <person name="Machado H."/>
            <person name="Gram L."/>
        </authorList>
    </citation>
    <scope>NUCLEOTIDE SEQUENCE [LARGE SCALE GENOMIC DNA]</scope>
    <source>
        <strain evidence="1 2">DSM 22954</strain>
    </source>
</reference>
<dbReference type="InterPro" id="IPR012349">
    <property type="entry name" value="Split_barrel_FMN-bd"/>
</dbReference>
<dbReference type="RefSeq" id="WP_047884709.1">
    <property type="nucleotide sequence ID" value="NZ_LDOU01000006.1"/>
</dbReference>
<dbReference type="PANTHER" id="PTHR35802:SF1">
    <property type="entry name" value="PROTEASE SYNTHASE AND SPORULATION PROTEIN PAI 2"/>
    <property type="match status" value="1"/>
</dbReference>
<dbReference type="OrthoDB" id="9794948at2"/>
<protein>
    <submittedName>
        <fullName evidence="1">Negative transcriptional regulator</fullName>
    </submittedName>
</protein>
<dbReference type="AlphaFoldDB" id="A0A0J1HG44"/>
<dbReference type="InterPro" id="IPR007396">
    <property type="entry name" value="TR_PAI2-type"/>
</dbReference>
<sequence length="216" mass="24569">MFQPSIFREERIAVLQEMIRMNPFASLVSMQEGEIIADHLPMVIHPELSERGILRGHVARGNPIGKKLDDTIPVLVMFQGPHHYITPSWYPSKEEHDKVVPTWNYVVVHARGKITLHHDENWILSHLNELTNRNESGRKEPWKIADAPDDFIARQLRGIIGIEVEITALQGTWKVSQNKNKEDNQGVVKGLRMESSEVASTMAGCVTEHFDKPDSP</sequence>
<proteinExistence type="predicted"/>
<dbReference type="PIRSF" id="PIRSF010372">
    <property type="entry name" value="PaiB"/>
    <property type="match status" value="1"/>
</dbReference>
<dbReference type="Pfam" id="PF04299">
    <property type="entry name" value="FMN_bind_2"/>
    <property type="match status" value="1"/>
</dbReference>